<protein>
    <submittedName>
        <fullName evidence="3">Uncharacterized protein</fullName>
    </submittedName>
</protein>
<dbReference type="EMBL" id="JAGEOK010000048">
    <property type="protein sequence ID" value="MBO2444533.1"/>
    <property type="molecule type" value="Genomic_DNA"/>
</dbReference>
<evidence type="ECO:0000313" key="4">
    <source>
        <dbReference type="Proteomes" id="UP000666915"/>
    </source>
</evidence>
<dbReference type="RefSeq" id="WP_208273050.1">
    <property type="nucleotide sequence ID" value="NZ_BAAAGM010000004.1"/>
</dbReference>
<dbReference type="Proteomes" id="UP000666915">
    <property type="component" value="Unassembled WGS sequence"/>
</dbReference>
<keyword evidence="4" id="KW-1185">Reference proteome</keyword>
<evidence type="ECO:0000256" key="1">
    <source>
        <dbReference type="SAM" id="MobiDB-lite"/>
    </source>
</evidence>
<keyword evidence="2" id="KW-1133">Transmembrane helix</keyword>
<evidence type="ECO:0000313" key="3">
    <source>
        <dbReference type="EMBL" id="MBO2444533.1"/>
    </source>
</evidence>
<feature type="region of interest" description="Disordered" evidence="1">
    <location>
        <begin position="133"/>
        <end position="152"/>
    </location>
</feature>
<organism evidence="3 4">
    <name type="scientific">Actinomadura nitritigenes</name>
    <dbReference type="NCBI Taxonomy" id="134602"/>
    <lineage>
        <taxon>Bacteria</taxon>
        <taxon>Bacillati</taxon>
        <taxon>Actinomycetota</taxon>
        <taxon>Actinomycetes</taxon>
        <taxon>Streptosporangiales</taxon>
        <taxon>Thermomonosporaceae</taxon>
        <taxon>Actinomadura</taxon>
    </lineage>
</organism>
<sequence>MHGFERAVTFRTALGGRAGGTRHALVRALLISAMMVGIVAMHTFGHMVGHASDETSTAAPRAMSSEHAHQPVPMADHALAQSVRSSAEPADGWASASGTAMCSDPFDVCLAVLIAAGLIMALRKLGRTIDPARLGSGGPTRPSTGPHLRGPPGFGLPIVRLSVLRI</sequence>
<proteinExistence type="predicted"/>
<name>A0ABS3RG22_9ACTN</name>
<keyword evidence="2" id="KW-0812">Transmembrane</keyword>
<feature type="transmembrane region" description="Helical" evidence="2">
    <location>
        <begin position="105"/>
        <end position="123"/>
    </location>
</feature>
<keyword evidence="2" id="KW-0472">Membrane</keyword>
<evidence type="ECO:0000256" key="2">
    <source>
        <dbReference type="SAM" id="Phobius"/>
    </source>
</evidence>
<accession>A0ABS3RG22</accession>
<reference evidence="3 4" key="1">
    <citation type="submission" date="2021-03" db="EMBL/GenBank/DDBJ databases">
        <authorList>
            <person name="Kanchanasin P."/>
            <person name="Saeng-In P."/>
            <person name="Phongsopitanun W."/>
            <person name="Yuki M."/>
            <person name="Kudo T."/>
            <person name="Ohkuma M."/>
            <person name="Tanasupawat S."/>
        </authorList>
    </citation>
    <scope>NUCLEOTIDE SEQUENCE [LARGE SCALE GENOMIC DNA]</scope>
    <source>
        <strain evidence="3 4">L46</strain>
    </source>
</reference>
<feature type="transmembrane region" description="Helical" evidence="2">
    <location>
        <begin position="24"/>
        <end position="44"/>
    </location>
</feature>
<gene>
    <name evidence="3" type="ORF">J4557_44160</name>
</gene>
<comment type="caution">
    <text evidence="3">The sequence shown here is derived from an EMBL/GenBank/DDBJ whole genome shotgun (WGS) entry which is preliminary data.</text>
</comment>